<dbReference type="PANTHER" id="PTHR42852">
    <property type="entry name" value="THIOL:DISULFIDE INTERCHANGE PROTEIN DSBE"/>
    <property type="match status" value="1"/>
</dbReference>
<gene>
    <name evidence="5" type="ORF">EV684_11214</name>
</gene>
<dbReference type="InterPro" id="IPR013740">
    <property type="entry name" value="Redoxin"/>
</dbReference>
<dbReference type="InterPro" id="IPR050553">
    <property type="entry name" value="Thioredoxin_ResA/DsbE_sf"/>
</dbReference>
<comment type="caution">
    <text evidence="5">The sequence shown here is derived from an EMBL/GenBank/DDBJ whole genome shotgun (WGS) entry which is preliminary data.</text>
</comment>
<dbReference type="GO" id="GO:0030313">
    <property type="term" value="C:cell envelope"/>
    <property type="evidence" value="ECO:0007669"/>
    <property type="project" value="UniProtKB-SubCell"/>
</dbReference>
<dbReference type="GO" id="GO:0017004">
    <property type="term" value="P:cytochrome complex assembly"/>
    <property type="evidence" value="ECO:0007669"/>
    <property type="project" value="UniProtKB-KW"/>
</dbReference>
<dbReference type="CDD" id="cd02966">
    <property type="entry name" value="TlpA_like_family"/>
    <property type="match status" value="1"/>
</dbReference>
<accession>A0A4V2SGB2</accession>
<dbReference type="Pfam" id="PF08534">
    <property type="entry name" value="Redoxin"/>
    <property type="match status" value="1"/>
</dbReference>
<dbReference type="Proteomes" id="UP000295106">
    <property type="component" value="Unassembled WGS sequence"/>
</dbReference>
<dbReference type="InterPro" id="IPR013766">
    <property type="entry name" value="Thioredoxin_domain"/>
</dbReference>
<dbReference type="OrthoDB" id="9811352at2"/>
<evidence type="ECO:0000313" key="6">
    <source>
        <dbReference type="Proteomes" id="UP000295106"/>
    </source>
</evidence>
<dbReference type="PROSITE" id="PS00194">
    <property type="entry name" value="THIOREDOXIN_1"/>
    <property type="match status" value="1"/>
</dbReference>
<dbReference type="PANTHER" id="PTHR42852:SF18">
    <property type="entry name" value="CHROMOSOME UNDETERMINED SCAFFOLD_47, WHOLE GENOME SHOTGUN SEQUENCE"/>
    <property type="match status" value="1"/>
</dbReference>
<dbReference type="PROSITE" id="PS51352">
    <property type="entry name" value="THIOREDOXIN_2"/>
    <property type="match status" value="1"/>
</dbReference>
<dbReference type="GO" id="GO:0016853">
    <property type="term" value="F:isomerase activity"/>
    <property type="evidence" value="ECO:0007669"/>
    <property type="project" value="UniProtKB-KW"/>
</dbReference>
<evidence type="ECO:0000256" key="1">
    <source>
        <dbReference type="ARBA" id="ARBA00004196"/>
    </source>
</evidence>
<protein>
    <submittedName>
        <fullName evidence="5">Thiol-disulfide isomerase/thioredoxin</fullName>
    </submittedName>
</protein>
<comment type="subcellular location">
    <subcellularLocation>
        <location evidence="1">Cell envelope</location>
    </subcellularLocation>
</comment>
<evidence type="ECO:0000259" key="4">
    <source>
        <dbReference type="PROSITE" id="PS51352"/>
    </source>
</evidence>
<feature type="domain" description="Thioredoxin" evidence="4">
    <location>
        <begin position="28"/>
        <end position="164"/>
    </location>
</feature>
<keyword evidence="2" id="KW-0201">Cytochrome c-type biogenesis</keyword>
<dbReference type="GO" id="GO:0015036">
    <property type="term" value="F:disulfide oxidoreductase activity"/>
    <property type="evidence" value="ECO:0007669"/>
    <property type="project" value="UniProtKB-ARBA"/>
</dbReference>
<dbReference type="GeneID" id="99683388"/>
<dbReference type="InterPro" id="IPR017937">
    <property type="entry name" value="Thioredoxin_CS"/>
</dbReference>
<keyword evidence="5" id="KW-0413">Isomerase</keyword>
<evidence type="ECO:0000313" key="5">
    <source>
        <dbReference type="EMBL" id="TCP00578.1"/>
    </source>
</evidence>
<dbReference type="Gene3D" id="3.40.30.10">
    <property type="entry name" value="Glutaredoxin"/>
    <property type="match status" value="1"/>
</dbReference>
<dbReference type="AlphaFoldDB" id="A0A4V2SGB2"/>
<organism evidence="5 6">
    <name type="scientific">Rubrivivax gelatinosus</name>
    <name type="common">Rhodocyclus gelatinosus</name>
    <name type="synonym">Rhodopseudomonas gelatinosa</name>
    <dbReference type="NCBI Taxonomy" id="28068"/>
    <lineage>
        <taxon>Bacteria</taxon>
        <taxon>Pseudomonadati</taxon>
        <taxon>Pseudomonadota</taxon>
        <taxon>Betaproteobacteria</taxon>
        <taxon>Burkholderiales</taxon>
        <taxon>Sphaerotilaceae</taxon>
        <taxon>Rubrivivax</taxon>
    </lineage>
</organism>
<evidence type="ECO:0000256" key="2">
    <source>
        <dbReference type="ARBA" id="ARBA00022748"/>
    </source>
</evidence>
<sequence length="164" mass="18060">MIRRALLAAAVGGVGAGVGWRWFESRRLTPGDEALWAARYPRPDGSELALAELRGRPLIVNFWAPWCPPCVQEMPALDRLQRRRPDITLLGIAVDQAEPVRRFLERSPVSYPIVVAGFAGVGLSQQLGNPGSGLPYTVLMAPSGRQVRHKFGETSDTELESWLD</sequence>
<reference evidence="5 6" key="1">
    <citation type="submission" date="2019-03" db="EMBL/GenBank/DDBJ databases">
        <title>Genomic Encyclopedia of Type Strains, Phase IV (KMG-IV): sequencing the most valuable type-strain genomes for metagenomic binning, comparative biology and taxonomic classification.</title>
        <authorList>
            <person name="Goeker M."/>
        </authorList>
    </citation>
    <scope>NUCLEOTIDE SEQUENCE [LARGE SCALE GENOMIC DNA]</scope>
    <source>
        <strain evidence="5 6">DSM 1709</strain>
    </source>
</reference>
<dbReference type="SUPFAM" id="SSF52833">
    <property type="entry name" value="Thioredoxin-like"/>
    <property type="match status" value="1"/>
</dbReference>
<dbReference type="EMBL" id="SLXD01000012">
    <property type="protein sequence ID" value="TCP00578.1"/>
    <property type="molecule type" value="Genomic_DNA"/>
</dbReference>
<dbReference type="RefSeq" id="WP_132648631.1">
    <property type="nucleotide sequence ID" value="NZ_CP181386.1"/>
</dbReference>
<evidence type="ECO:0000256" key="3">
    <source>
        <dbReference type="ARBA" id="ARBA00023284"/>
    </source>
</evidence>
<proteinExistence type="predicted"/>
<name>A0A4V2SGB2_RUBGE</name>
<keyword evidence="3" id="KW-0676">Redox-active center</keyword>
<dbReference type="InterPro" id="IPR036249">
    <property type="entry name" value="Thioredoxin-like_sf"/>
</dbReference>